<dbReference type="Pfam" id="PF06737">
    <property type="entry name" value="Transglycosylas"/>
    <property type="match status" value="1"/>
</dbReference>
<dbReference type="SUPFAM" id="SSF51261">
    <property type="entry name" value="Duplicated hybrid motif"/>
    <property type="match status" value="1"/>
</dbReference>
<dbReference type="InterPro" id="IPR011055">
    <property type="entry name" value="Dup_hybrid_motif"/>
</dbReference>
<gene>
    <name evidence="6" type="ORF">GCM10023205_48430</name>
</gene>
<feature type="region of interest" description="Disordered" evidence="3">
    <location>
        <begin position="244"/>
        <end position="324"/>
    </location>
</feature>
<dbReference type="InterPro" id="IPR036779">
    <property type="entry name" value="LysM_dom_sf"/>
</dbReference>
<evidence type="ECO:0000313" key="6">
    <source>
        <dbReference type="EMBL" id="GAA4975790.1"/>
    </source>
</evidence>
<organism evidence="6 7">
    <name type="scientific">Yinghuangia aomiensis</name>
    <dbReference type="NCBI Taxonomy" id="676205"/>
    <lineage>
        <taxon>Bacteria</taxon>
        <taxon>Bacillati</taxon>
        <taxon>Actinomycetota</taxon>
        <taxon>Actinomycetes</taxon>
        <taxon>Kitasatosporales</taxon>
        <taxon>Streptomycetaceae</taxon>
        <taxon>Yinghuangia</taxon>
    </lineage>
</organism>
<evidence type="ECO:0000313" key="7">
    <source>
        <dbReference type="Proteomes" id="UP001500466"/>
    </source>
</evidence>
<evidence type="ECO:0000256" key="4">
    <source>
        <dbReference type="SAM" id="SignalP"/>
    </source>
</evidence>
<dbReference type="SUPFAM" id="SSF54106">
    <property type="entry name" value="LysM domain"/>
    <property type="match status" value="1"/>
</dbReference>
<keyword evidence="2" id="KW-0378">Hydrolase</keyword>
<name>A0ABP9HPW0_9ACTN</name>
<feature type="domain" description="LysM" evidence="5">
    <location>
        <begin position="186"/>
        <end position="235"/>
    </location>
</feature>
<feature type="compositionally biased region" description="Low complexity" evidence="3">
    <location>
        <begin position="173"/>
        <end position="185"/>
    </location>
</feature>
<reference evidence="7" key="1">
    <citation type="journal article" date="2019" name="Int. J. Syst. Evol. Microbiol.">
        <title>The Global Catalogue of Microorganisms (GCM) 10K type strain sequencing project: providing services to taxonomists for standard genome sequencing and annotation.</title>
        <authorList>
            <consortium name="The Broad Institute Genomics Platform"/>
            <consortium name="The Broad Institute Genome Sequencing Center for Infectious Disease"/>
            <person name="Wu L."/>
            <person name="Ma J."/>
        </authorList>
    </citation>
    <scope>NUCLEOTIDE SEQUENCE [LARGE SCALE GENOMIC DNA]</scope>
    <source>
        <strain evidence="7">JCM 17986</strain>
    </source>
</reference>
<feature type="compositionally biased region" description="Low complexity" evidence="3">
    <location>
        <begin position="250"/>
        <end position="268"/>
    </location>
</feature>
<dbReference type="PANTHER" id="PTHR21666">
    <property type="entry name" value="PEPTIDASE-RELATED"/>
    <property type="match status" value="1"/>
</dbReference>
<dbReference type="CDD" id="cd12797">
    <property type="entry name" value="M23_peptidase"/>
    <property type="match status" value="1"/>
</dbReference>
<dbReference type="PANTHER" id="PTHR21666:SF270">
    <property type="entry name" value="MUREIN HYDROLASE ACTIVATOR ENVC"/>
    <property type="match status" value="1"/>
</dbReference>
<evidence type="ECO:0000256" key="3">
    <source>
        <dbReference type="SAM" id="MobiDB-lite"/>
    </source>
</evidence>
<proteinExistence type="inferred from homology"/>
<dbReference type="Pfam" id="PF01476">
    <property type="entry name" value="LysM"/>
    <property type="match status" value="1"/>
</dbReference>
<dbReference type="CDD" id="cd13925">
    <property type="entry name" value="RPF"/>
    <property type="match status" value="1"/>
</dbReference>
<feature type="compositionally biased region" description="Basic and acidic residues" evidence="3">
    <location>
        <begin position="163"/>
        <end position="172"/>
    </location>
</feature>
<dbReference type="Gene3D" id="1.10.530.10">
    <property type="match status" value="1"/>
</dbReference>
<accession>A0ABP9HPW0</accession>
<dbReference type="Gene3D" id="2.70.70.10">
    <property type="entry name" value="Glucose Permease (Domain IIA)"/>
    <property type="match status" value="1"/>
</dbReference>
<dbReference type="InterPro" id="IPR010618">
    <property type="entry name" value="RPF"/>
</dbReference>
<evidence type="ECO:0000259" key="5">
    <source>
        <dbReference type="PROSITE" id="PS51782"/>
    </source>
</evidence>
<feature type="compositionally biased region" description="Low complexity" evidence="3">
    <location>
        <begin position="133"/>
        <end position="160"/>
    </location>
</feature>
<dbReference type="RefSeq" id="WP_345677741.1">
    <property type="nucleotide sequence ID" value="NZ_BAABHS010000017.1"/>
</dbReference>
<dbReference type="Pfam" id="PF01551">
    <property type="entry name" value="Peptidase_M23"/>
    <property type="match status" value="1"/>
</dbReference>
<dbReference type="InterPro" id="IPR050570">
    <property type="entry name" value="Cell_wall_metabolism_enzyme"/>
</dbReference>
<protein>
    <recommendedName>
        <fullName evidence="5">LysM domain-containing protein</fullName>
    </recommendedName>
</protein>
<dbReference type="PROSITE" id="PS51782">
    <property type="entry name" value="LYSM"/>
    <property type="match status" value="1"/>
</dbReference>
<feature type="signal peptide" evidence="4">
    <location>
        <begin position="1"/>
        <end position="28"/>
    </location>
</feature>
<comment type="caution">
    <text evidence="6">The sequence shown here is derived from an EMBL/GenBank/DDBJ whole genome shotgun (WGS) entry which is preliminary data.</text>
</comment>
<dbReference type="InterPro" id="IPR016047">
    <property type="entry name" value="M23ase_b-sheet_dom"/>
</dbReference>
<dbReference type="InterPro" id="IPR018392">
    <property type="entry name" value="LysM"/>
</dbReference>
<dbReference type="SMART" id="SM00257">
    <property type="entry name" value="LysM"/>
    <property type="match status" value="1"/>
</dbReference>
<dbReference type="Proteomes" id="UP001500466">
    <property type="component" value="Unassembled WGS sequence"/>
</dbReference>
<sequence>MLSATRKRLTSKSRFAIAAAGVTGAAIAAPMIGATSASAAPVSTWDKVAACESTNNWSINTGNGFYGGLQFTNSTWQEFGGTQFAPRADLATKDQQIAIAEKVLASQGPGAWPVCSVKAGLTKNSGTPSLDTGSSASAAKTTQQAAPKAAANSASNSGSSQLSEDRASRSEARPQASAPAATTTAATYSVVSGDTLSKIAASQHVSGGWQKLYQDNRSVIGGNPNLIKIGQKLSVSGKTAAAKLTEDTKATASTSTTSSSSSSSSSASKLTEDKGSSSSTVKSQSSSTAKSSDSSSSSSTASSTGYVRPVPGAPHGSYGNSGSLWSHGHTGEDFTAASGTSVKAVTSGTIVSAGWGGAYGNEVVIKHADGKYTQYGHLSSISVSVGQKVSTGQQIGLSGSTGNSTGPHLHFEVRTGPNYGSDINPITYLRAHGVNV</sequence>
<feature type="region of interest" description="Disordered" evidence="3">
    <location>
        <begin position="126"/>
        <end position="185"/>
    </location>
</feature>
<evidence type="ECO:0000256" key="1">
    <source>
        <dbReference type="ARBA" id="ARBA00010830"/>
    </source>
</evidence>
<keyword evidence="4" id="KW-0732">Signal</keyword>
<dbReference type="Gene3D" id="3.10.350.10">
    <property type="entry name" value="LysM domain"/>
    <property type="match status" value="1"/>
</dbReference>
<feature type="chain" id="PRO_5045746607" description="LysM domain-containing protein" evidence="4">
    <location>
        <begin position="29"/>
        <end position="436"/>
    </location>
</feature>
<dbReference type="EMBL" id="BAABHS010000017">
    <property type="protein sequence ID" value="GAA4975790.1"/>
    <property type="molecule type" value="Genomic_DNA"/>
</dbReference>
<dbReference type="CDD" id="cd00118">
    <property type="entry name" value="LysM"/>
    <property type="match status" value="1"/>
</dbReference>
<dbReference type="InterPro" id="IPR023346">
    <property type="entry name" value="Lysozyme-like_dom_sf"/>
</dbReference>
<keyword evidence="7" id="KW-1185">Reference proteome</keyword>
<feature type="compositionally biased region" description="Low complexity" evidence="3">
    <location>
        <begin position="276"/>
        <end position="304"/>
    </location>
</feature>
<evidence type="ECO:0000256" key="2">
    <source>
        <dbReference type="ARBA" id="ARBA00022801"/>
    </source>
</evidence>
<dbReference type="SUPFAM" id="SSF53955">
    <property type="entry name" value="Lysozyme-like"/>
    <property type="match status" value="1"/>
</dbReference>
<comment type="similarity">
    <text evidence="1">Belongs to the transglycosylase family. Rpf subfamily.</text>
</comment>